<evidence type="ECO:0008006" key="3">
    <source>
        <dbReference type="Google" id="ProtNLM"/>
    </source>
</evidence>
<keyword evidence="2" id="KW-1185">Reference proteome</keyword>
<protein>
    <recommendedName>
        <fullName evidence="3">Acetyltransferase (GNAT) family protein</fullName>
    </recommendedName>
</protein>
<proteinExistence type="predicted"/>
<reference evidence="1 2" key="1">
    <citation type="submission" date="2020-08" db="EMBL/GenBank/DDBJ databases">
        <title>Cohnella phylogeny.</title>
        <authorList>
            <person name="Dunlap C."/>
        </authorList>
    </citation>
    <scope>NUCLEOTIDE SEQUENCE [LARGE SCALE GENOMIC DNA]</scope>
    <source>
        <strain evidence="1 2">DSM 25239</strain>
    </source>
</reference>
<name>A0A841U277_9BACL</name>
<accession>A0A841U277</accession>
<organism evidence="1 2">
    <name type="scientific">Cohnella xylanilytica</name>
    <dbReference type="NCBI Taxonomy" id="557555"/>
    <lineage>
        <taxon>Bacteria</taxon>
        <taxon>Bacillati</taxon>
        <taxon>Bacillota</taxon>
        <taxon>Bacilli</taxon>
        <taxon>Bacillales</taxon>
        <taxon>Paenibacillaceae</taxon>
        <taxon>Cohnella</taxon>
    </lineage>
</organism>
<dbReference type="AlphaFoldDB" id="A0A841U277"/>
<sequence>MSYVFRTSEFEMDHEAYMNFLLRHHDKLNLPYPFALKLSFASSPLFLGKAMLVIDEESYEMVGAAGFGHGTGPGEYEDRHICQVEVAYIVEGLRRTSLFAQGLRALLEAIRADNPDVRQVQFWVSASDERLNRLFAKFLALPGASRSIVNDLALIAVPFDELEGYSNRLRRLASAG</sequence>
<comment type="caution">
    <text evidence="1">The sequence shown here is derived from an EMBL/GenBank/DDBJ whole genome shotgun (WGS) entry which is preliminary data.</text>
</comment>
<evidence type="ECO:0000313" key="2">
    <source>
        <dbReference type="Proteomes" id="UP000553776"/>
    </source>
</evidence>
<dbReference type="EMBL" id="JACJVR010000075">
    <property type="protein sequence ID" value="MBB6693562.1"/>
    <property type="molecule type" value="Genomic_DNA"/>
</dbReference>
<dbReference type="Proteomes" id="UP000553776">
    <property type="component" value="Unassembled WGS sequence"/>
</dbReference>
<gene>
    <name evidence="1" type="ORF">H7B90_19395</name>
</gene>
<evidence type="ECO:0000313" key="1">
    <source>
        <dbReference type="EMBL" id="MBB6693562.1"/>
    </source>
</evidence>
<dbReference type="RefSeq" id="WP_185137546.1">
    <property type="nucleotide sequence ID" value="NZ_JACJVR010000075.1"/>
</dbReference>